<dbReference type="InterPro" id="IPR012292">
    <property type="entry name" value="Globin/Proto"/>
</dbReference>
<dbReference type="InterPro" id="IPR000971">
    <property type="entry name" value="Globin"/>
</dbReference>
<name>A0AAU8FGK6_9BACT</name>
<keyword evidence="1" id="KW-0561">Oxygen transport</keyword>
<evidence type="ECO:0000313" key="3">
    <source>
        <dbReference type="EMBL" id="XCH23665.1"/>
    </source>
</evidence>
<accession>A0AAU8FGK6</accession>
<dbReference type="GO" id="GO:0020037">
    <property type="term" value="F:heme binding"/>
    <property type="evidence" value="ECO:0007669"/>
    <property type="project" value="InterPro"/>
</dbReference>
<protein>
    <submittedName>
        <fullName evidence="3">Globin</fullName>
    </submittedName>
</protein>
<reference evidence="3" key="1">
    <citation type="submission" date="2024-06" db="EMBL/GenBank/DDBJ databases">
        <title>Sequencing and assembly of the genome of Dyadobacter sp. strain 676, a symbiont of Cyamopsis tetragonoloba.</title>
        <authorList>
            <person name="Guro P."/>
            <person name="Sazanova A."/>
            <person name="Kuznetsova I."/>
            <person name="Belimov A."/>
            <person name="Safronova V."/>
        </authorList>
    </citation>
    <scope>NUCLEOTIDE SEQUENCE</scope>
    <source>
        <strain evidence="3">676</strain>
    </source>
</reference>
<dbReference type="EMBL" id="CP159289">
    <property type="protein sequence ID" value="XCH23665.1"/>
    <property type="molecule type" value="Genomic_DNA"/>
</dbReference>
<keyword evidence="1" id="KW-0349">Heme</keyword>
<dbReference type="RefSeq" id="WP_353718989.1">
    <property type="nucleotide sequence ID" value="NZ_CP159289.1"/>
</dbReference>
<dbReference type="GO" id="GO:0019825">
    <property type="term" value="F:oxygen binding"/>
    <property type="evidence" value="ECO:0007669"/>
    <property type="project" value="InterPro"/>
</dbReference>
<comment type="similarity">
    <text evidence="1">Belongs to the globin family.</text>
</comment>
<evidence type="ECO:0000259" key="2">
    <source>
        <dbReference type="PROSITE" id="PS01033"/>
    </source>
</evidence>
<feature type="domain" description="Globin" evidence="2">
    <location>
        <begin position="5"/>
        <end position="144"/>
    </location>
</feature>
<evidence type="ECO:0000256" key="1">
    <source>
        <dbReference type="RuleBase" id="RU000356"/>
    </source>
</evidence>
<dbReference type="SUPFAM" id="SSF46458">
    <property type="entry name" value="Globin-like"/>
    <property type="match status" value="1"/>
</dbReference>
<dbReference type="PROSITE" id="PS01033">
    <property type="entry name" value="GLOBIN"/>
    <property type="match status" value="1"/>
</dbReference>
<dbReference type="AlphaFoldDB" id="A0AAU8FGK6"/>
<dbReference type="Pfam" id="PF00042">
    <property type="entry name" value="Globin"/>
    <property type="match status" value="1"/>
</dbReference>
<dbReference type="InterPro" id="IPR009050">
    <property type="entry name" value="Globin-like_sf"/>
</dbReference>
<gene>
    <name evidence="3" type="ORF">ABV298_25680</name>
</gene>
<keyword evidence="1" id="KW-0813">Transport</keyword>
<keyword evidence="1" id="KW-0479">Metal-binding</keyword>
<sequence length="144" mass="16576">MEHVGPTYEQIRLVKREWSFLKNIRAQIIGDVFFGKLLFDYPQTRKSLDRILSDGLTDDPNEGLKNLLGGIISKLDRPDELAAHLQRLASALKTNGFNKVIFRRFAESLIWTLKKAFGYEWPLESELAWMACISAIEFGIFDLQ</sequence>
<organism evidence="3">
    <name type="scientific">Dyadobacter sp. 676</name>
    <dbReference type="NCBI Taxonomy" id="3088362"/>
    <lineage>
        <taxon>Bacteria</taxon>
        <taxon>Pseudomonadati</taxon>
        <taxon>Bacteroidota</taxon>
        <taxon>Cytophagia</taxon>
        <taxon>Cytophagales</taxon>
        <taxon>Spirosomataceae</taxon>
        <taxon>Dyadobacter</taxon>
    </lineage>
</organism>
<dbReference type="CDD" id="cd01040">
    <property type="entry name" value="Mb-like"/>
    <property type="match status" value="1"/>
</dbReference>
<dbReference type="GO" id="GO:0005344">
    <property type="term" value="F:oxygen carrier activity"/>
    <property type="evidence" value="ECO:0007669"/>
    <property type="project" value="UniProtKB-KW"/>
</dbReference>
<dbReference type="Gene3D" id="1.10.490.10">
    <property type="entry name" value="Globins"/>
    <property type="match status" value="1"/>
</dbReference>
<keyword evidence="1" id="KW-0408">Iron</keyword>
<dbReference type="InterPro" id="IPR044399">
    <property type="entry name" value="Mb-like_M"/>
</dbReference>
<proteinExistence type="inferred from homology"/>